<organism evidence="1 2">
    <name type="scientific">Aphanomyces astaci</name>
    <name type="common">Crayfish plague agent</name>
    <dbReference type="NCBI Taxonomy" id="112090"/>
    <lineage>
        <taxon>Eukaryota</taxon>
        <taxon>Sar</taxon>
        <taxon>Stramenopiles</taxon>
        <taxon>Oomycota</taxon>
        <taxon>Saprolegniomycetes</taxon>
        <taxon>Saprolegniales</taxon>
        <taxon>Verrucalvaceae</taxon>
        <taxon>Aphanomyces</taxon>
    </lineage>
</organism>
<protein>
    <submittedName>
        <fullName evidence="1">Uncharacterized protein</fullName>
    </submittedName>
</protein>
<accession>A0A9X8H6K8</accession>
<evidence type="ECO:0000313" key="2">
    <source>
        <dbReference type="Proteomes" id="UP000275652"/>
    </source>
</evidence>
<gene>
    <name evidence="1" type="ORF">DYB28_004507</name>
</gene>
<proteinExistence type="predicted"/>
<dbReference type="Proteomes" id="UP000275652">
    <property type="component" value="Unassembled WGS sequence"/>
</dbReference>
<sequence length="92" mass="10791">MKSVKHWSDVIMRTVMVLNVNSMLERLHVQSVSDQLYLDESLDDYGEVVAEENDTLTYNNPVIDKVMEDSGVEGFRTLQLHYRRVRDDLECR</sequence>
<evidence type="ECO:0000313" key="1">
    <source>
        <dbReference type="EMBL" id="RLO02603.1"/>
    </source>
</evidence>
<dbReference type="AlphaFoldDB" id="A0A9X8H6K8"/>
<dbReference type="EMBL" id="QUTI01033142">
    <property type="protein sequence ID" value="RLO02603.1"/>
    <property type="molecule type" value="Genomic_DNA"/>
</dbReference>
<comment type="caution">
    <text evidence="1">The sequence shown here is derived from an EMBL/GenBank/DDBJ whole genome shotgun (WGS) entry which is preliminary data.</text>
</comment>
<name>A0A9X8H6K8_APHAT</name>
<reference evidence="1 2" key="1">
    <citation type="journal article" date="2018" name="J. Invertebr. Pathol.">
        <title>New genotyping method for the causative agent of crayfish plague (Aphanomyces astaci) based on whole genome data.</title>
        <authorList>
            <person name="Minardi D."/>
            <person name="Studholme D.J."/>
            <person name="van der Giezen M."/>
            <person name="Pretto T."/>
            <person name="Oidtmann B."/>
        </authorList>
    </citation>
    <scope>NUCLEOTIDE SEQUENCE [LARGE SCALE GENOMIC DNA]</scope>
    <source>
        <strain evidence="1 2">KB13</strain>
    </source>
</reference>